<dbReference type="RefSeq" id="WP_068483289.1">
    <property type="nucleotide sequence ID" value="NZ_CP018760.1"/>
</dbReference>
<accession>A0A1B7ZCY7</accession>
<comment type="caution">
    <text evidence="1">The sequence shown here is derived from an EMBL/GenBank/DDBJ whole genome shotgun (WGS) entry which is preliminary data.</text>
</comment>
<dbReference type="EMBL" id="LZFP01000005">
    <property type="protein sequence ID" value="OBR40842.1"/>
    <property type="molecule type" value="Genomic_DNA"/>
</dbReference>
<dbReference type="AlphaFoldDB" id="A0A1B7ZCY7"/>
<protein>
    <submittedName>
        <fullName evidence="1">GTP-binding protein</fullName>
    </submittedName>
</protein>
<evidence type="ECO:0000313" key="2">
    <source>
        <dbReference type="Proteomes" id="UP000092164"/>
    </source>
</evidence>
<dbReference type="STRING" id="1836467.BTR34_15320"/>
<dbReference type="Pfam" id="PF10504">
    <property type="entry name" value="DUF2452"/>
    <property type="match status" value="1"/>
</dbReference>
<proteinExistence type="predicted"/>
<evidence type="ECO:0000313" key="1">
    <source>
        <dbReference type="EMBL" id="OBR40842.1"/>
    </source>
</evidence>
<name>A0A1B7ZCY7_9FLAO</name>
<dbReference type="OrthoDB" id="662061at2"/>
<organism evidence="1 2">
    <name type="scientific">Maribacter hydrothermalis</name>
    <dbReference type="NCBI Taxonomy" id="1836467"/>
    <lineage>
        <taxon>Bacteria</taxon>
        <taxon>Pseudomonadati</taxon>
        <taxon>Bacteroidota</taxon>
        <taxon>Flavobacteriia</taxon>
        <taxon>Flavobacteriales</taxon>
        <taxon>Flavobacteriaceae</taxon>
        <taxon>Maribacter</taxon>
    </lineage>
</organism>
<dbReference type="InterPro" id="IPR019534">
    <property type="entry name" value="DUF2452"/>
</dbReference>
<sequence length="133" mass="15536">MAEDKKPDTVVFNNESKKYDAALKPYATSVGAPVITPTDTIAWKNRSINKINHKYKTKYLELKAEYETMMQEFQYNKLVLNATISFEPIVGELYHLYKKENGESFLSIIEPEQCKFNFIGSFYFNADQIWEKL</sequence>
<gene>
    <name evidence="1" type="ORF">A9200_14730</name>
</gene>
<keyword evidence="2" id="KW-1185">Reference proteome</keyword>
<dbReference type="KEGG" id="mart:BTR34_15320"/>
<reference evidence="2" key="1">
    <citation type="submission" date="2016-06" db="EMBL/GenBank/DDBJ databases">
        <authorList>
            <person name="Zhan P."/>
        </authorList>
    </citation>
    <scope>NUCLEOTIDE SEQUENCE [LARGE SCALE GENOMIC DNA]</scope>
    <source>
        <strain evidence="2">T28</strain>
    </source>
</reference>
<dbReference type="Proteomes" id="UP000092164">
    <property type="component" value="Unassembled WGS sequence"/>
</dbReference>